<keyword evidence="3 13" id="KW-0812">Transmembrane</keyword>
<dbReference type="CDD" id="cd05339">
    <property type="entry name" value="17beta-HSDXI-like_SDR_c"/>
    <property type="match status" value="1"/>
</dbReference>
<dbReference type="PRINTS" id="PR00080">
    <property type="entry name" value="SDRFAMILY"/>
</dbReference>
<accession>A0A8J2I0V9</accession>
<evidence type="ECO:0000256" key="13">
    <source>
        <dbReference type="SAM" id="Phobius"/>
    </source>
</evidence>
<dbReference type="OrthoDB" id="10253736at2759"/>
<reference evidence="14" key="1">
    <citation type="submission" date="2021-05" db="EMBL/GenBank/DDBJ databases">
        <authorList>
            <person name="Stam R."/>
        </authorList>
    </citation>
    <scope>NUCLEOTIDE SEQUENCE</scope>
    <source>
        <strain evidence="14">CS162</strain>
    </source>
</reference>
<comment type="caution">
    <text evidence="14">The sequence shown here is derived from an EMBL/GenBank/DDBJ whole genome shotgun (WGS) entry which is preliminary data.</text>
</comment>
<keyword evidence="7" id="KW-0443">Lipid metabolism</keyword>
<dbReference type="SUPFAM" id="SSF51735">
    <property type="entry name" value="NAD(P)-binding Rossmann-fold domains"/>
    <property type="match status" value="1"/>
</dbReference>
<dbReference type="PANTHER" id="PTHR24322">
    <property type="entry name" value="PKSB"/>
    <property type="match status" value="1"/>
</dbReference>
<dbReference type="GO" id="GO:0052650">
    <property type="term" value="F:all-trans-retinol dehydrogenase (NADP+) activity"/>
    <property type="evidence" value="ECO:0007669"/>
    <property type="project" value="UniProtKB-ARBA"/>
</dbReference>
<evidence type="ECO:0000313" key="14">
    <source>
        <dbReference type="EMBL" id="CAG5154185.1"/>
    </source>
</evidence>
<proteinExistence type="inferred from homology"/>
<evidence type="ECO:0000256" key="10">
    <source>
        <dbReference type="ARBA" id="ARBA00068717"/>
    </source>
</evidence>
<comment type="subcellular location">
    <subcellularLocation>
        <location evidence="1">Membrane</location>
        <topology evidence="1">Multi-pass membrane protein</topology>
    </subcellularLocation>
</comment>
<gene>
    <name evidence="14" type="ORF">ALTATR162_LOCUS3502</name>
</gene>
<comment type="similarity">
    <text evidence="2 12">Belongs to the short-chain dehydrogenases/reductases (SDR) family.</text>
</comment>
<dbReference type="GeneID" id="67015066"/>
<dbReference type="AlphaFoldDB" id="A0A8J2I0V9"/>
<keyword evidence="4" id="KW-0521">NADP</keyword>
<evidence type="ECO:0000256" key="7">
    <source>
        <dbReference type="ARBA" id="ARBA00023098"/>
    </source>
</evidence>
<dbReference type="PRINTS" id="PR00081">
    <property type="entry name" value="GDHRDH"/>
</dbReference>
<keyword evidence="8 13" id="KW-0472">Membrane</keyword>
<organism evidence="14 15">
    <name type="scientific">Alternaria atra</name>
    <dbReference type="NCBI Taxonomy" id="119953"/>
    <lineage>
        <taxon>Eukaryota</taxon>
        <taxon>Fungi</taxon>
        <taxon>Dikarya</taxon>
        <taxon>Ascomycota</taxon>
        <taxon>Pezizomycotina</taxon>
        <taxon>Dothideomycetes</taxon>
        <taxon>Pleosporomycetidae</taxon>
        <taxon>Pleosporales</taxon>
        <taxon>Pleosporineae</taxon>
        <taxon>Pleosporaceae</taxon>
        <taxon>Alternaria</taxon>
        <taxon>Alternaria sect. Ulocladioides</taxon>
    </lineage>
</organism>
<evidence type="ECO:0000256" key="4">
    <source>
        <dbReference type="ARBA" id="ARBA00022857"/>
    </source>
</evidence>
<evidence type="ECO:0000256" key="3">
    <source>
        <dbReference type="ARBA" id="ARBA00022692"/>
    </source>
</evidence>
<evidence type="ECO:0000256" key="1">
    <source>
        <dbReference type="ARBA" id="ARBA00004141"/>
    </source>
</evidence>
<dbReference type="PANTHER" id="PTHR24322:SF736">
    <property type="entry name" value="RETINOL DEHYDROGENASE 10"/>
    <property type="match status" value="1"/>
</dbReference>
<evidence type="ECO:0000256" key="12">
    <source>
        <dbReference type="RuleBase" id="RU000363"/>
    </source>
</evidence>
<keyword evidence="6" id="KW-0560">Oxidoreductase</keyword>
<comment type="function">
    <text evidence="9">Catalyzes the reduction of all-trans-retinal to all-trans-retinol in the presence of NADPH.</text>
</comment>
<evidence type="ECO:0000313" key="15">
    <source>
        <dbReference type="Proteomes" id="UP000676310"/>
    </source>
</evidence>
<dbReference type="Pfam" id="PF00106">
    <property type="entry name" value="adh_short"/>
    <property type="match status" value="1"/>
</dbReference>
<dbReference type="EMBL" id="CAJRGZ010000016">
    <property type="protein sequence ID" value="CAG5154185.1"/>
    <property type="molecule type" value="Genomic_DNA"/>
</dbReference>
<evidence type="ECO:0000256" key="5">
    <source>
        <dbReference type="ARBA" id="ARBA00022989"/>
    </source>
</evidence>
<dbReference type="RefSeq" id="XP_043167045.1">
    <property type="nucleotide sequence ID" value="XM_043311110.1"/>
</dbReference>
<dbReference type="Gene3D" id="3.40.50.720">
    <property type="entry name" value="NAD(P)-binding Rossmann-like Domain"/>
    <property type="match status" value="1"/>
</dbReference>
<keyword evidence="15" id="KW-1185">Reference proteome</keyword>
<evidence type="ECO:0000256" key="8">
    <source>
        <dbReference type="ARBA" id="ARBA00023136"/>
    </source>
</evidence>
<sequence>MSNILQNVLNILVTSVGHVALNPLVTAALLWALTKGPTQLRSQLTTRIAALRDPHKYARVLKALKWCLIAGTTRVVNKQLNHIALNAGRLRSEKARWNWSREVAVITGGCSGIGELVVKRLINKGIRVAVLDIQQLPPSLQGYAGLKFFKCDVTDPSEVYAVAEKIKETMGAPTILINNAGILAAHTILTTSDGYLRKIFDVNVLSNWYTTKAFLPDMLRHNKGHIVTIASTASFISVAGLADYTATKAAILSFHEALNQELKHHYNSPSVLTTSIHPNWVRTPLIAPVEEALKKRGSAVIEPTAVADAVVGRIISCSGGQVVLPNSVSKVSLLRGLPNWLQESLRSGVSKTIYSSVK</sequence>
<keyword evidence="5 13" id="KW-1133">Transmembrane helix</keyword>
<name>A0A8J2I0V9_9PLEO</name>
<dbReference type="InterPro" id="IPR002347">
    <property type="entry name" value="SDR_fam"/>
</dbReference>
<dbReference type="InterPro" id="IPR036291">
    <property type="entry name" value="NAD(P)-bd_dom_sf"/>
</dbReference>
<evidence type="ECO:0000256" key="9">
    <source>
        <dbReference type="ARBA" id="ARBA00059620"/>
    </source>
</evidence>
<evidence type="ECO:0000256" key="6">
    <source>
        <dbReference type="ARBA" id="ARBA00023002"/>
    </source>
</evidence>
<dbReference type="GO" id="GO:0016020">
    <property type="term" value="C:membrane"/>
    <property type="evidence" value="ECO:0007669"/>
    <property type="project" value="UniProtKB-SubCell"/>
</dbReference>
<feature type="transmembrane region" description="Helical" evidence="13">
    <location>
        <begin position="12"/>
        <end position="33"/>
    </location>
</feature>
<protein>
    <recommendedName>
        <fullName evidence="10">Short-chain dehydrogenase/reductase 3</fullName>
    </recommendedName>
    <alternativeName>
        <fullName evidence="11">Retinal short-chain dehydrogenase/reductase 1</fullName>
    </alternativeName>
</protein>
<dbReference type="Proteomes" id="UP000676310">
    <property type="component" value="Unassembled WGS sequence"/>
</dbReference>
<evidence type="ECO:0000256" key="11">
    <source>
        <dbReference type="ARBA" id="ARBA00082544"/>
    </source>
</evidence>
<evidence type="ECO:0000256" key="2">
    <source>
        <dbReference type="ARBA" id="ARBA00006484"/>
    </source>
</evidence>
<dbReference type="FunFam" id="3.40.50.720:FF:000131">
    <property type="entry name" value="Short-chain dehydrogenase/reductase 3"/>
    <property type="match status" value="1"/>
</dbReference>